<dbReference type="GO" id="GO:0016020">
    <property type="term" value="C:membrane"/>
    <property type="evidence" value="ECO:0007669"/>
    <property type="project" value="UniProtKB-SubCell"/>
</dbReference>
<evidence type="ECO:0000256" key="1">
    <source>
        <dbReference type="ARBA" id="ARBA00004370"/>
    </source>
</evidence>
<keyword evidence="2 5" id="KW-0812">Transmembrane</keyword>
<reference evidence="6" key="2">
    <citation type="submission" date="2021-09" db="EMBL/GenBank/DDBJ databases">
        <authorList>
            <person name="Jia N."/>
            <person name="Wang J."/>
            <person name="Shi W."/>
            <person name="Du L."/>
            <person name="Sun Y."/>
            <person name="Zhan W."/>
            <person name="Jiang J."/>
            <person name="Wang Q."/>
            <person name="Zhang B."/>
            <person name="Ji P."/>
            <person name="Sakyi L.B."/>
            <person name="Cui X."/>
            <person name="Yuan T."/>
            <person name="Jiang B."/>
            <person name="Yang W."/>
            <person name="Lam T.T.-Y."/>
            <person name="Chang Q."/>
            <person name="Ding S."/>
            <person name="Wang X."/>
            <person name="Zhu J."/>
            <person name="Ruan X."/>
            <person name="Zhao L."/>
            <person name="Wei J."/>
            <person name="Que T."/>
            <person name="Du C."/>
            <person name="Cheng J."/>
            <person name="Dai P."/>
            <person name="Han X."/>
            <person name="Huang E."/>
            <person name="Gao Y."/>
            <person name="Liu J."/>
            <person name="Shao H."/>
            <person name="Ye R."/>
            <person name="Li L."/>
            <person name="Wei W."/>
            <person name="Wang X."/>
            <person name="Wang C."/>
            <person name="Huo Q."/>
            <person name="Li W."/>
            <person name="Guo W."/>
            <person name="Chen H."/>
            <person name="Chen S."/>
            <person name="Zhou L."/>
            <person name="Zhou L."/>
            <person name="Ni X."/>
            <person name="Tian J."/>
            <person name="Zhou Y."/>
            <person name="Sheng Y."/>
            <person name="Liu T."/>
            <person name="Pan Y."/>
            <person name="Xia L."/>
            <person name="Li J."/>
            <person name="Zhao F."/>
            <person name="Cao W."/>
        </authorList>
    </citation>
    <scope>NUCLEOTIDE SEQUENCE</scope>
    <source>
        <strain evidence="6">Rmic-2018</strain>
        <tissue evidence="6">Larvae</tissue>
    </source>
</reference>
<dbReference type="Gene3D" id="2.60.220.50">
    <property type="match status" value="1"/>
</dbReference>
<evidence type="ECO:0000256" key="2">
    <source>
        <dbReference type="ARBA" id="ARBA00022692"/>
    </source>
</evidence>
<dbReference type="EMBL" id="JABSTU010000004">
    <property type="protein sequence ID" value="KAH8033402.1"/>
    <property type="molecule type" value="Genomic_DNA"/>
</dbReference>
<protein>
    <recommendedName>
        <fullName evidence="8">GPS domain-containing protein</fullName>
    </recommendedName>
</protein>
<sequence length="225" mass="24918">MLALDTSYVRILTAIEEASAALSTSTVIFSGSVAVGKVDIIEYNRGIAIHLRDNSTYHFSDPQSIPRGTDAAIILAEPNASIPHLTIALMPAGALFKEMCRNDTEHEVERNGTKLEVGKNDRNVGSTYEDILPTKIECVFWDINENEGLGSWSGDGCEYLNMVHDYHLCNCTHLTSFAVIFRYDKSQETTNVHDTVLSYLTSFGIAVSGLGLFFVILTYICYRSF</sequence>
<comment type="caution">
    <text evidence="6">The sequence shown here is derived from an EMBL/GenBank/DDBJ whole genome shotgun (WGS) entry which is preliminary data.</text>
</comment>
<keyword evidence="3 5" id="KW-1133">Transmembrane helix</keyword>
<evidence type="ECO:0000256" key="4">
    <source>
        <dbReference type="ARBA" id="ARBA00023136"/>
    </source>
</evidence>
<evidence type="ECO:0000256" key="5">
    <source>
        <dbReference type="SAM" id="Phobius"/>
    </source>
</evidence>
<comment type="subcellular location">
    <subcellularLocation>
        <location evidence="1">Membrane</location>
    </subcellularLocation>
</comment>
<accession>A0A9J6EGH7</accession>
<evidence type="ECO:0008006" key="8">
    <source>
        <dbReference type="Google" id="ProtNLM"/>
    </source>
</evidence>
<dbReference type="AlphaFoldDB" id="A0A9J6EGH7"/>
<keyword evidence="4 5" id="KW-0472">Membrane</keyword>
<evidence type="ECO:0000313" key="6">
    <source>
        <dbReference type="EMBL" id="KAH8033402.1"/>
    </source>
</evidence>
<name>A0A9J6EGH7_RHIMP</name>
<dbReference type="PANTHER" id="PTHR47767:SF1">
    <property type="entry name" value="ADHESION G PROTEIN-COUPLED RECEPTOR G7"/>
    <property type="match status" value="1"/>
</dbReference>
<dbReference type="Pfam" id="PF01825">
    <property type="entry name" value="GPS"/>
    <property type="match status" value="1"/>
</dbReference>
<dbReference type="SMART" id="SM00303">
    <property type="entry name" value="GPS"/>
    <property type="match status" value="1"/>
</dbReference>
<dbReference type="InterPro" id="IPR053066">
    <property type="entry name" value="ADGR_G7"/>
</dbReference>
<gene>
    <name evidence="6" type="ORF">HPB51_012073</name>
</gene>
<dbReference type="VEuPathDB" id="VectorBase:LOC119160896"/>
<dbReference type="InterPro" id="IPR000203">
    <property type="entry name" value="GPS"/>
</dbReference>
<organism evidence="6 7">
    <name type="scientific">Rhipicephalus microplus</name>
    <name type="common">Cattle tick</name>
    <name type="synonym">Boophilus microplus</name>
    <dbReference type="NCBI Taxonomy" id="6941"/>
    <lineage>
        <taxon>Eukaryota</taxon>
        <taxon>Metazoa</taxon>
        <taxon>Ecdysozoa</taxon>
        <taxon>Arthropoda</taxon>
        <taxon>Chelicerata</taxon>
        <taxon>Arachnida</taxon>
        <taxon>Acari</taxon>
        <taxon>Parasitiformes</taxon>
        <taxon>Ixodida</taxon>
        <taxon>Ixodoidea</taxon>
        <taxon>Ixodidae</taxon>
        <taxon>Rhipicephalinae</taxon>
        <taxon>Rhipicephalus</taxon>
        <taxon>Boophilus</taxon>
    </lineage>
</organism>
<evidence type="ECO:0000256" key="3">
    <source>
        <dbReference type="ARBA" id="ARBA00022989"/>
    </source>
</evidence>
<keyword evidence="7" id="KW-1185">Reference proteome</keyword>
<evidence type="ECO:0000313" key="7">
    <source>
        <dbReference type="Proteomes" id="UP000821866"/>
    </source>
</evidence>
<feature type="transmembrane region" description="Helical" evidence="5">
    <location>
        <begin position="196"/>
        <end position="222"/>
    </location>
</feature>
<dbReference type="InterPro" id="IPR046338">
    <property type="entry name" value="GAIN_dom_sf"/>
</dbReference>
<dbReference type="PANTHER" id="PTHR47767">
    <property type="entry name" value="ADHESION G PROTEIN-COUPLED RECEPTOR G7"/>
    <property type="match status" value="1"/>
</dbReference>
<dbReference type="Proteomes" id="UP000821866">
    <property type="component" value="Chromosome 2"/>
</dbReference>
<reference evidence="6" key="1">
    <citation type="journal article" date="2020" name="Cell">
        <title>Large-Scale Comparative Analyses of Tick Genomes Elucidate Their Genetic Diversity and Vector Capacities.</title>
        <authorList>
            <consortium name="Tick Genome and Microbiome Consortium (TIGMIC)"/>
            <person name="Jia N."/>
            <person name="Wang J."/>
            <person name="Shi W."/>
            <person name="Du L."/>
            <person name="Sun Y."/>
            <person name="Zhan W."/>
            <person name="Jiang J.F."/>
            <person name="Wang Q."/>
            <person name="Zhang B."/>
            <person name="Ji P."/>
            <person name="Bell-Sakyi L."/>
            <person name="Cui X.M."/>
            <person name="Yuan T.T."/>
            <person name="Jiang B.G."/>
            <person name="Yang W.F."/>
            <person name="Lam T.T."/>
            <person name="Chang Q.C."/>
            <person name="Ding S.J."/>
            <person name="Wang X.J."/>
            <person name="Zhu J.G."/>
            <person name="Ruan X.D."/>
            <person name="Zhao L."/>
            <person name="Wei J.T."/>
            <person name="Ye R.Z."/>
            <person name="Que T.C."/>
            <person name="Du C.H."/>
            <person name="Zhou Y.H."/>
            <person name="Cheng J.X."/>
            <person name="Dai P.F."/>
            <person name="Guo W.B."/>
            <person name="Han X.H."/>
            <person name="Huang E.J."/>
            <person name="Li L.F."/>
            <person name="Wei W."/>
            <person name="Gao Y.C."/>
            <person name="Liu J.Z."/>
            <person name="Shao H.Z."/>
            <person name="Wang X."/>
            <person name="Wang C.C."/>
            <person name="Yang T.C."/>
            <person name="Huo Q.B."/>
            <person name="Li W."/>
            <person name="Chen H.Y."/>
            <person name="Chen S.E."/>
            <person name="Zhou L.G."/>
            <person name="Ni X.B."/>
            <person name="Tian J.H."/>
            <person name="Sheng Y."/>
            <person name="Liu T."/>
            <person name="Pan Y.S."/>
            <person name="Xia L.Y."/>
            <person name="Li J."/>
            <person name="Zhao F."/>
            <person name="Cao W.C."/>
        </authorList>
    </citation>
    <scope>NUCLEOTIDE SEQUENCE</scope>
    <source>
        <strain evidence="6">Rmic-2018</strain>
    </source>
</reference>
<proteinExistence type="predicted"/>